<feature type="domain" description="FAD-binding" evidence="2">
    <location>
        <begin position="2"/>
        <end position="51"/>
    </location>
</feature>
<reference evidence="3 4" key="1">
    <citation type="submission" date="2020-08" db="EMBL/GenBank/DDBJ databases">
        <title>Genomic Encyclopedia of Type Strains, Phase IV (KMG-IV): sequencing the most valuable type-strain genomes for metagenomic binning, comparative biology and taxonomic classification.</title>
        <authorList>
            <person name="Goeker M."/>
        </authorList>
    </citation>
    <scope>NUCLEOTIDE SEQUENCE [LARGE SCALE GENOMIC DNA]</scope>
    <source>
        <strain evidence="3 4">DSM 45615</strain>
    </source>
</reference>
<proteinExistence type="predicted"/>
<dbReference type="Pfam" id="PF01494">
    <property type="entry name" value="FAD_binding_3"/>
    <property type="match status" value="1"/>
</dbReference>
<gene>
    <name evidence="3" type="ORF">HNP84_005962</name>
</gene>
<dbReference type="InterPro" id="IPR002938">
    <property type="entry name" value="FAD-bd"/>
</dbReference>
<sequence length="80" mass="8717">MFLALAGVEVSVVDRLPRRSPYCRGCNLNARSLELLDRRGIAERFLAEGPTVPYSMFADPSRRLPPTVTSRSGSTTSSGC</sequence>
<dbReference type="EMBL" id="JACHGN010000013">
    <property type="protein sequence ID" value="MBB5136218.1"/>
    <property type="molecule type" value="Genomic_DNA"/>
</dbReference>
<dbReference type="SUPFAM" id="SSF51905">
    <property type="entry name" value="FAD/NAD(P)-binding domain"/>
    <property type="match status" value="1"/>
</dbReference>
<dbReference type="InterPro" id="IPR036188">
    <property type="entry name" value="FAD/NAD-bd_sf"/>
</dbReference>
<dbReference type="RefSeq" id="WP_221336880.1">
    <property type="nucleotide sequence ID" value="NZ_BAABIX010000036.1"/>
</dbReference>
<evidence type="ECO:0000313" key="3">
    <source>
        <dbReference type="EMBL" id="MBB5136218.1"/>
    </source>
</evidence>
<dbReference type="Proteomes" id="UP000578449">
    <property type="component" value="Unassembled WGS sequence"/>
</dbReference>
<dbReference type="GO" id="GO:0071949">
    <property type="term" value="F:FAD binding"/>
    <property type="evidence" value="ECO:0007669"/>
    <property type="project" value="InterPro"/>
</dbReference>
<evidence type="ECO:0000259" key="2">
    <source>
        <dbReference type="Pfam" id="PF01494"/>
    </source>
</evidence>
<protein>
    <submittedName>
        <fullName evidence="3">2-polyprenyl-6-methoxyphenol hydroxylase-like FAD-dependent oxidoreductase</fullName>
    </submittedName>
</protein>
<keyword evidence="4" id="KW-1185">Reference proteome</keyword>
<dbReference type="Gene3D" id="3.50.50.60">
    <property type="entry name" value="FAD/NAD(P)-binding domain"/>
    <property type="match status" value="1"/>
</dbReference>
<organism evidence="3 4">
    <name type="scientific">Thermocatellispora tengchongensis</name>
    <dbReference type="NCBI Taxonomy" id="1073253"/>
    <lineage>
        <taxon>Bacteria</taxon>
        <taxon>Bacillati</taxon>
        <taxon>Actinomycetota</taxon>
        <taxon>Actinomycetes</taxon>
        <taxon>Streptosporangiales</taxon>
        <taxon>Streptosporangiaceae</taxon>
        <taxon>Thermocatellispora</taxon>
    </lineage>
</organism>
<evidence type="ECO:0000313" key="4">
    <source>
        <dbReference type="Proteomes" id="UP000578449"/>
    </source>
</evidence>
<comment type="caution">
    <text evidence="3">The sequence shown here is derived from an EMBL/GenBank/DDBJ whole genome shotgun (WGS) entry which is preliminary data.</text>
</comment>
<evidence type="ECO:0000256" key="1">
    <source>
        <dbReference type="SAM" id="MobiDB-lite"/>
    </source>
</evidence>
<feature type="region of interest" description="Disordered" evidence="1">
    <location>
        <begin position="57"/>
        <end position="80"/>
    </location>
</feature>
<feature type="compositionally biased region" description="Low complexity" evidence="1">
    <location>
        <begin position="67"/>
        <end position="80"/>
    </location>
</feature>
<name>A0A840P973_9ACTN</name>
<dbReference type="AlphaFoldDB" id="A0A840P973"/>
<accession>A0A840P973</accession>